<keyword evidence="6" id="KW-1185">Reference proteome</keyword>
<organism evidence="5 6">
    <name type="scientific">Bradyrhizobium daqingense</name>
    <dbReference type="NCBI Taxonomy" id="993502"/>
    <lineage>
        <taxon>Bacteria</taxon>
        <taxon>Pseudomonadati</taxon>
        <taxon>Pseudomonadota</taxon>
        <taxon>Alphaproteobacteria</taxon>
        <taxon>Hyphomicrobiales</taxon>
        <taxon>Nitrobacteraceae</taxon>
        <taxon>Bradyrhizobium</taxon>
    </lineage>
</organism>
<gene>
    <name evidence="5" type="ORF">IQ17_05765</name>
</gene>
<dbReference type="EC" id="3.5.1.5" evidence="2"/>
<dbReference type="Pfam" id="PF00547">
    <property type="entry name" value="Urease_gamma"/>
    <property type="match status" value="1"/>
</dbReference>
<dbReference type="Proteomes" id="UP000317176">
    <property type="component" value="Unassembled WGS sequence"/>
</dbReference>
<evidence type="ECO:0000256" key="3">
    <source>
        <dbReference type="ARBA" id="ARBA00022801"/>
    </source>
</evidence>
<dbReference type="OrthoDB" id="9797217at2"/>
<dbReference type="Gene3D" id="2.10.150.10">
    <property type="entry name" value="Urease, beta subunit"/>
    <property type="match status" value="1"/>
</dbReference>
<sequence length="232" mass="25086">MMNLSPTEMDRLVIFNAAQIARRNRSLGIRLSHPEAVAYITDEVMTAARRNIPYAEIRDMAGRLLTSDDVEPGVARMIPMLYIECMFAEGTKVMAVFEPVGLSDASGADDVIPGEIIAGGGDIESFVGLPAITIDVVNTGDRDIQVRSHTHFFEVNRALRFDRAAAWGMKVDRPAGAGVRFEPGVTKSVRLVPISGDRVVHGQAGLVNGPLDAPTARDEALKQARVRGYQGA</sequence>
<dbReference type="NCBIfam" id="TIGR00192">
    <property type="entry name" value="urease_beta"/>
    <property type="match status" value="1"/>
</dbReference>
<dbReference type="InterPro" id="IPR036463">
    <property type="entry name" value="Urease_gamma_sf"/>
</dbReference>
<comment type="pathway">
    <text evidence="1">Nitrogen metabolism; urea degradation; CO(2) and NH(3) from urea (urease route): step 1/1.</text>
</comment>
<dbReference type="PANTHER" id="PTHR33569">
    <property type="entry name" value="UREASE"/>
    <property type="match status" value="1"/>
</dbReference>
<dbReference type="InterPro" id="IPR008223">
    <property type="entry name" value="Urease_gamma-beta_su"/>
</dbReference>
<comment type="caution">
    <text evidence="5">The sequence shown here is derived from an EMBL/GenBank/DDBJ whole genome shotgun (WGS) entry which is preliminary data.</text>
</comment>
<dbReference type="Gene3D" id="3.30.280.10">
    <property type="entry name" value="Urease, gamma-like subunit"/>
    <property type="match status" value="1"/>
</dbReference>
<evidence type="ECO:0000256" key="2">
    <source>
        <dbReference type="ARBA" id="ARBA00012934"/>
    </source>
</evidence>
<dbReference type="InterPro" id="IPR002026">
    <property type="entry name" value="Urease_gamma/gamma-beta_su"/>
</dbReference>
<protein>
    <recommendedName>
        <fullName evidence="2">urease</fullName>
        <ecNumber evidence="2">3.5.1.5</ecNumber>
    </recommendedName>
</protein>
<dbReference type="PIRSF" id="PIRSF001225">
    <property type="entry name" value="Urease_gammabeta"/>
    <property type="match status" value="1"/>
</dbReference>
<evidence type="ECO:0000313" key="6">
    <source>
        <dbReference type="Proteomes" id="UP000317176"/>
    </source>
</evidence>
<proteinExistence type="predicted"/>
<dbReference type="InterPro" id="IPR002019">
    <property type="entry name" value="Urease_beta-like"/>
</dbReference>
<reference evidence="5 6" key="1">
    <citation type="journal article" date="2015" name="Stand. Genomic Sci.">
        <title>Genomic Encyclopedia of Bacterial and Archaeal Type Strains, Phase III: the genomes of soil and plant-associated and newly described type strains.</title>
        <authorList>
            <person name="Whitman W.B."/>
            <person name="Woyke T."/>
            <person name="Klenk H.P."/>
            <person name="Zhou Y."/>
            <person name="Lilburn T.G."/>
            <person name="Beck B.J."/>
            <person name="De Vos P."/>
            <person name="Vandamme P."/>
            <person name="Eisen J.A."/>
            <person name="Garrity G."/>
            <person name="Hugenholtz P."/>
            <person name="Kyrpides N.C."/>
        </authorList>
    </citation>
    <scope>NUCLEOTIDE SEQUENCE [LARGE SCALE GENOMIC DNA]</scope>
    <source>
        <strain evidence="5 6">CGMCC 1.10947</strain>
    </source>
</reference>
<name>A0A562KTK6_9BRAD</name>
<evidence type="ECO:0000313" key="5">
    <source>
        <dbReference type="EMBL" id="TWH98687.1"/>
    </source>
</evidence>
<evidence type="ECO:0000256" key="1">
    <source>
        <dbReference type="ARBA" id="ARBA00004897"/>
    </source>
</evidence>
<dbReference type="SUPFAM" id="SSF51278">
    <property type="entry name" value="Urease, beta-subunit"/>
    <property type="match status" value="1"/>
</dbReference>
<dbReference type="RefSeq" id="WP_145640829.1">
    <property type="nucleotide sequence ID" value="NZ_CP088014.1"/>
</dbReference>
<dbReference type="GO" id="GO:0035550">
    <property type="term" value="C:urease complex"/>
    <property type="evidence" value="ECO:0007669"/>
    <property type="project" value="InterPro"/>
</dbReference>
<dbReference type="NCBIfam" id="TIGR00193">
    <property type="entry name" value="urease_gam"/>
    <property type="match status" value="1"/>
</dbReference>
<dbReference type="EMBL" id="VLKL01000021">
    <property type="protein sequence ID" value="TWH98687.1"/>
    <property type="molecule type" value="Genomic_DNA"/>
</dbReference>
<dbReference type="UniPathway" id="UPA00258">
    <property type="reaction ID" value="UER00370"/>
</dbReference>
<dbReference type="GO" id="GO:0016151">
    <property type="term" value="F:nickel cation binding"/>
    <property type="evidence" value="ECO:0007669"/>
    <property type="project" value="InterPro"/>
</dbReference>
<dbReference type="InterPro" id="IPR036461">
    <property type="entry name" value="Urease_betasu_sf"/>
</dbReference>
<accession>A0A562KTK6</accession>
<comment type="catalytic activity">
    <reaction evidence="4">
        <text>urea + 2 H2O + H(+) = hydrogencarbonate + 2 NH4(+)</text>
        <dbReference type="Rhea" id="RHEA:20557"/>
        <dbReference type="ChEBI" id="CHEBI:15377"/>
        <dbReference type="ChEBI" id="CHEBI:15378"/>
        <dbReference type="ChEBI" id="CHEBI:16199"/>
        <dbReference type="ChEBI" id="CHEBI:17544"/>
        <dbReference type="ChEBI" id="CHEBI:28938"/>
        <dbReference type="EC" id="3.5.1.5"/>
    </reaction>
</comment>
<dbReference type="NCBIfam" id="NF009671">
    <property type="entry name" value="PRK13192.1"/>
    <property type="match status" value="1"/>
</dbReference>
<dbReference type="AlphaFoldDB" id="A0A562KTK6"/>
<evidence type="ECO:0000256" key="4">
    <source>
        <dbReference type="ARBA" id="ARBA00047778"/>
    </source>
</evidence>
<dbReference type="SUPFAM" id="SSF54111">
    <property type="entry name" value="Urease, gamma-subunit"/>
    <property type="match status" value="1"/>
</dbReference>
<dbReference type="InterPro" id="IPR050069">
    <property type="entry name" value="Urease_subunit"/>
</dbReference>
<dbReference type="GO" id="GO:0043419">
    <property type="term" value="P:urea catabolic process"/>
    <property type="evidence" value="ECO:0007669"/>
    <property type="project" value="UniProtKB-UniPathway"/>
</dbReference>
<dbReference type="PANTHER" id="PTHR33569:SF1">
    <property type="entry name" value="UREASE"/>
    <property type="match status" value="1"/>
</dbReference>
<dbReference type="Pfam" id="PF00699">
    <property type="entry name" value="Urease_beta"/>
    <property type="match status" value="1"/>
</dbReference>
<keyword evidence="3" id="KW-0378">Hydrolase</keyword>
<dbReference type="CDD" id="cd00407">
    <property type="entry name" value="Urease_beta"/>
    <property type="match status" value="1"/>
</dbReference>
<dbReference type="GO" id="GO:0009039">
    <property type="term" value="F:urease activity"/>
    <property type="evidence" value="ECO:0007669"/>
    <property type="project" value="UniProtKB-EC"/>
</dbReference>